<dbReference type="EMBL" id="CAJPWZ010001283">
    <property type="protein sequence ID" value="CAG2211986.1"/>
    <property type="molecule type" value="Genomic_DNA"/>
</dbReference>
<evidence type="ECO:0000256" key="1">
    <source>
        <dbReference type="SAM" id="SignalP"/>
    </source>
</evidence>
<dbReference type="Proteomes" id="UP000683360">
    <property type="component" value="Unassembled WGS sequence"/>
</dbReference>
<feature type="signal peptide" evidence="1">
    <location>
        <begin position="1"/>
        <end position="15"/>
    </location>
</feature>
<dbReference type="OrthoDB" id="6132182at2759"/>
<dbReference type="InterPro" id="IPR008922">
    <property type="entry name" value="Di-copper_centre_dom_sf"/>
</dbReference>
<dbReference type="Gene3D" id="1.10.1280.10">
    <property type="entry name" value="Di-copper center containing domain from catechol oxidase"/>
    <property type="match status" value="1"/>
</dbReference>
<name>A0A8S3RTL4_MYTED</name>
<proteinExistence type="predicted"/>
<evidence type="ECO:0000313" key="2">
    <source>
        <dbReference type="EMBL" id="CAG2211986.1"/>
    </source>
</evidence>
<keyword evidence="1" id="KW-0732">Signal</keyword>
<sequence>MRSYCLLLVIYPAAALIVEDVFPPSLAECYSGQVDKNTTTYDLQTSCLESYLAHMYKNTSSTGLGKDAFDWFDSLGRQLHIRLRRQGYHRLRVRKEIRTLRENELDDFFDAVNALKKDKSVSPNKYDSFALMHQGGAIQSAHGGPNCWHRYYLVL</sequence>
<feature type="chain" id="PRO_5035754577" evidence="1">
    <location>
        <begin position="16"/>
        <end position="155"/>
    </location>
</feature>
<gene>
    <name evidence="2" type="ORF">MEDL_25978</name>
</gene>
<keyword evidence="3" id="KW-1185">Reference proteome</keyword>
<accession>A0A8S3RTL4</accession>
<protein>
    <submittedName>
        <fullName evidence="2">Uncharacterized protein</fullName>
    </submittedName>
</protein>
<organism evidence="2 3">
    <name type="scientific">Mytilus edulis</name>
    <name type="common">Blue mussel</name>
    <dbReference type="NCBI Taxonomy" id="6550"/>
    <lineage>
        <taxon>Eukaryota</taxon>
        <taxon>Metazoa</taxon>
        <taxon>Spiralia</taxon>
        <taxon>Lophotrochozoa</taxon>
        <taxon>Mollusca</taxon>
        <taxon>Bivalvia</taxon>
        <taxon>Autobranchia</taxon>
        <taxon>Pteriomorphia</taxon>
        <taxon>Mytilida</taxon>
        <taxon>Mytiloidea</taxon>
        <taxon>Mytilidae</taxon>
        <taxon>Mytilinae</taxon>
        <taxon>Mytilus</taxon>
    </lineage>
</organism>
<evidence type="ECO:0000313" key="3">
    <source>
        <dbReference type="Proteomes" id="UP000683360"/>
    </source>
</evidence>
<dbReference type="SUPFAM" id="SSF48056">
    <property type="entry name" value="Di-copper centre-containing domain"/>
    <property type="match status" value="1"/>
</dbReference>
<reference evidence="2" key="1">
    <citation type="submission" date="2021-03" db="EMBL/GenBank/DDBJ databases">
        <authorList>
            <person name="Bekaert M."/>
        </authorList>
    </citation>
    <scope>NUCLEOTIDE SEQUENCE</scope>
</reference>
<comment type="caution">
    <text evidence="2">The sequence shown here is derived from an EMBL/GenBank/DDBJ whole genome shotgun (WGS) entry which is preliminary data.</text>
</comment>
<dbReference type="AlphaFoldDB" id="A0A8S3RTL4"/>